<sequence>MPGILIVAETEGDAAARNEQLVGLAQSLAKESKQDVSIAILGPDADRLVSLISQFDVRHVVAAALEPDKSSPSARAELLIDLIRAEEPSVVLCCDSLRVRSFVAAVASELRLGFASGVTAAWYDDSGLVVQRGAFGDLCTLDMDFTDKGIALVTVDPQLRTDPPRRSATAAPVRTVV</sequence>
<dbReference type="Proteomes" id="UP001499878">
    <property type="component" value="Unassembled WGS sequence"/>
</dbReference>
<name>A0ABP9T4Z3_9ACTN</name>
<dbReference type="Gene3D" id="3.40.50.620">
    <property type="entry name" value="HUPs"/>
    <property type="match status" value="1"/>
</dbReference>
<accession>A0ABP9T4Z3</accession>
<dbReference type="RefSeq" id="WP_345632150.1">
    <property type="nucleotide sequence ID" value="NZ_BAABJR010000009.1"/>
</dbReference>
<dbReference type="InterPro" id="IPR014730">
    <property type="entry name" value="ETF_a/b_N"/>
</dbReference>
<evidence type="ECO:0000256" key="3">
    <source>
        <dbReference type="ARBA" id="ARBA00025649"/>
    </source>
</evidence>
<comment type="subunit">
    <text evidence="2">Heterodimer of an alpha and a beta subunit.</text>
</comment>
<keyword evidence="6" id="KW-1185">Reference proteome</keyword>
<evidence type="ECO:0000256" key="2">
    <source>
        <dbReference type="ARBA" id="ARBA00011355"/>
    </source>
</evidence>
<dbReference type="Pfam" id="PF01012">
    <property type="entry name" value="ETF"/>
    <property type="match status" value="1"/>
</dbReference>
<evidence type="ECO:0000259" key="4">
    <source>
        <dbReference type="Pfam" id="PF01012"/>
    </source>
</evidence>
<evidence type="ECO:0000313" key="5">
    <source>
        <dbReference type="EMBL" id="GAA5210749.1"/>
    </source>
</evidence>
<proteinExistence type="predicted"/>
<organism evidence="5 6">
    <name type="scientific">Streptomyces thinghirensis</name>
    <dbReference type="NCBI Taxonomy" id="551547"/>
    <lineage>
        <taxon>Bacteria</taxon>
        <taxon>Bacillati</taxon>
        <taxon>Actinomycetota</taxon>
        <taxon>Actinomycetes</taxon>
        <taxon>Kitasatosporales</taxon>
        <taxon>Streptomycetaceae</taxon>
        <taxon>Streptomyces</taxon>
    </lineage>
</organism>
<gene>
    <name evidence="5" type="ORF">GCM10023323_39620</name>
</gene>
<feature type="domain" description="Electron transfer flavoprotein alpha/beta-subunit N-terminal" evidence="4">
    <location>
        <begin position="5"/>
        <end position="176"/>
    </location>
</feature>
<reference evidence="6" key="1">
    <citation type="journal article" date="2019" name="Int. J. Syst. Evol. Microbiol.">
        <title>The Global Catalogue of Microorganisms (GCM) 10K type strain sequencing project: providing services to taxonomists for standard genome sequencing and annotation.</title>
        <authorList>
            <consortium name="The Broad Institute Genomics Platform"/>
            <consortium name="The Broad Institute Genome Sequencing Center for Infectious Disease"/>
            <person name="Wu L."/>
            <person name="Ma J."/>
        </authorList>
    </citation>
    <scope>NUCLEOTIDE SEQUENCE [LARGE SCALE GENOMIC DNA]</scope>
    <source>
        <strain evidence="6">JCM 18306</strain>
    </source>
</reference>
<comment type="cofactor">
    <cofactor evidence="1">
        <name>FAD</name>
        <dbReference type="ChEBI" id="CHEBI:57692"/>
    </cofactor>
</comment>
<protein>
    <recommendedName>
        <fullName evidence="4">Electron transfer flavoprotein alpha/beta-subunit N-terminal domain-containing protein</fullName>
    </recommendedName>
</protein>
<comment type="caution">
    <text evidence="5">The sequence shown here is derived from an EMBL/GenBank/DDBJ whole genome shotgun (WGS) entry which is preliminary data.</text>
</comment>
<comment type="function">
    <text evidence="3">The electron transfer flavoprotein serves as a specific electron acceptor for other dehydrogenases. It transfers the electrons to the main respiratory chain via ETF-ubiquinone oxidoreductase (ETF dehydrogenase).</text>
</comment>
<evidence type="ECO:0000313" key="6">
    <source>
        <dbReference type="Proteomes" id="UP001499878"/>
    </source>
</evidence>
<evidence type="ECO:0000256" key="1">
    <source>
        <dbReference type="ARBA" id="ARBA00001974"/>
    </source>
</evidence>
<dbReference type="SUPFAM" id="SSF52402">
    <property type="entry name" value="Adenine nucleotide alpha hydrolases-like"/>
    <property type="match status" value="1"/>
</dbReference>
<dbReference type="EMBL" id="BAABJR010000009">
    <property type="protein sequence ID" value="GAA5210749.1"/>
    <property type="molecule type" value="Genomic_DNA"/>
</dbReference>
<dbReference type="InterPro" id="IPR014729">
    <property type="entry name" value="Rossmann-like_a/b/a_fold"/>
</dbReference>